<protein>
    <recommendedName>
        <fullName evidence="3">Mitochondrial inner membrane protease subunit 2</fullName>
    </recommendedName>
</protein>
<reference evidence="13 14" key="1">
    <citation type="journal article" date="2021" name="Nat. Plants">
        <title>The Taxus genome provides insights into paclitaxel biosynthesis.</title>
        <authorList>
            <person name="Xiong X."/>
            <person name="Gou J."/>
            <person name="Liao Q."/>
            <person name="Li Y."/>
            <person name="Zhou Q."/>
            <person name="Bi G."/>
            <person name="Li C."/>
            <person name="Du R."/>
            <person name="Wang X."/>
            <person name="Sun T."/>
            <person name="Guo L."/>
            <person name="Liang H."/>
            <person name="Lu P."/>
            <person name="Wu Y."/>
            <person name="Zhang Z."/>
            <person name="Ro D.K."/>
            <person name="Shang Y."/>
            <person name="Huang S."/>
            <person name="Yan J."/>
        </authorList>
    </citation>
    <scope>NUCLEOTIDE SEQUENCE [LARGE SCALE GENOMIC DNA]</scope>
    <source>
        <strain evidence="13">Ta-2019</strain>
    </source>
</reference>
<dbReference type="InterPro" id="IPR036286">
    <property type="entry name" value="LexA/Signal_pep-like_sf"/>
</dbReference>
<dbReference type="InterPro" id="IPR000223">
    <property type="entry name" value="Pept_S26A_signal_pept_1"/>
</dbReference>
<dbReference type="InterPro" id="IPR037730">
    <property type="entry name" value="IMP2"/>
</dbReference>
<evidence type="ECO:0000256" key="8">
    <source>
        <dbReference type="ARBA" id="ARBA00022989"/>
    </source>
</evidence>
<evidence type="ECO:0000256" key="10">
    <source>
        <dbReference type="ARBA" id="ARBA00023136"/>
    </source>
</evidence>
<keyword evidence="9" id="KW-0496">Mitochondrion</keyword>
<dbReference type="OMA" id="WIPVIAW"/>
<dbReference type="PRINTS" id="PR00727">
    <property type="entry name" value="LEADERPTASE"/>
</dbReference>
<dbReference type="GO" id="GO:0004252">
    <property type="term" value="F:serine-type endopeptidase activity"/>
    <property type="evidence" value="ECO:0007669"/>
    <property type="project" value="InterPro"/>
</dbReference>
<dbReference type="GO" id="GO:0042720">
    <property type="term" value="C:mitochondrial inner membrane peptidase complex"/>
    <property type="evidence" value="ECO:0007669"/>
    <property type="project" value="InterPro"/>
</dbReference>
<dbReference type="GO" id="GO:0006465">
    <property type="term" value="P:signal peptide processing"/>
    <property type="evidence" value="ECO:0007669"/>
    <property type="project" value="InterPro"/>
</dbReference>
<evidence type="ECO:0000259" key="12">
    <source>
        <dbReference type="Pfam" id="PF10502"/>
    </source>
</evidence>
<proteinExistence type="inferred from homology"/>
<evidence type="ECO:0000256" key="6">
    <source>
        <dbReference type="ARBA" id="ARBA00022792"/>
    </source>
</evidence>
<comment type="subcellular location">
    <subcellularLocation>
        <location evidence="1">Mitochondrion inner membrane</location>
        <topology evidence="1">Single-pass membrane protein</topology>
    </subcellularLocation>
</comment>
<dbReference type="Gene3D" id="2.10.109.10">
    <property type="entry name" value="Umud Fragment, subunit A"/>
    <property type="match status" value="1"/>
</dbReference>
<evidence type="ECO:0000256" key="7">
    <source>
        <dbReference type="ARBA" id="ARBA00022801"/>
    </source>
</evidence>
<gene>
    <name evidence="13" type="ORF">KI387_002105</name>
</gene>
<keyword evidence="7" id="KW-0378">Hydrolase</keyword>
<dbReference type="InterPro" id="IPR019533">
    <property type="entry name" value="Peptidase_S26"/>
</dbReference>
<dbReference type="Proteomes" id="UP000824469">
    <property type="component" value="Unassembled WGS sequence"/>
</dbReference>
<feature type="active site" evidence="11">
    <location>
        <position position="52"/>
    </location>
</feature>
<accession>A0AA38GW04</accession>
<evidence type="ECO:0000313" key="13">
    <source>
        <dbReference type="EMBL" id="KAH9329997.1"/>
    </source>
</evidence>
<evidence type="ECO:0000256" key="5">
    <source>
        <dbReference type="ARBA" id="ARBA00022692"/>
    </source>
</evidence>
<evidence type="ECO:0000256" key="9">
    <source>
        <dbReference type="ARBA" id="ARBA00023128"/>
    </source>
</evidence>
<keyword evidence="10" id="KW-0472">Membrane</keyword>
<dbReference type="PANTHER" id="PTHR46041:SF2">
    <property type="entry name" value="MITOCHONDRIAL INNER MEMBRANE PROTEASE SUBUNIT 2"/>
    <property type="match status" value="1"/>
</dbReference>
<dbReference type="AlphaFoldDB" id="A0AA38GW04"/>
<evidence type="ECO:0000256" key="3">
    <source>
        <dbReference type="ARBA" id="ARBA00013650"/>
    </source>
</evidence>
<dbReference type="SUPFAM" id="SSF51306">
    <property type="entry name" value="LexA/Signal peptidase"/>
    <property type="match status" value="1"/>
</dbReference>
<name>A0AA38GW04_TAXCH</name>
<evidence type="ECO:0000256" key="11">
    <source>
        <dbReference type="PIRSR" id="PIRSR600223-1"/>
    </source>
</evidence>
<organism evidence="13 14">
    <name type="scientific">Taxus chinensis</name>
    <name type="common">Chinese yew</name>
    <name type="synonym">Taxus wallichiana var. chinensis</name>
    <dbReference type="NCBI Taxonomy" id="29808"/>
    <lineage>
        <taxon>Eukaryota</taxon>
        <taxon>Viridiplantae</taxon>
        <taxon>Streptophyta</taxon>
        <taxon>Embryophyta</taxon>
        <taxon>Tracheophyta</taxon>
        <taxon>Spermatophyta</taxon>
        <taxon>Pinopsida</taxon>
        <taxon>Pinidae</taxon>
        <taxon>Conifers II</taxon>
        <taxon>Cupressales</taxon>
        <taxon>Taxaceae</taxon>
        <taxon>Taxus</taxon>
    </lineage>
</organism>
<comment type="caution">
    <text evidence="13">The sequence shown here is derived from an EMBL/GenBank/DDBJ whole genome shotgun (WGS) entry which is preliminary data.</text>
</comment>
<dbReference type="PROSITE" id="PS00501">
    <property type="entry name" value="SPASE_I_1"/>
    <property type="match status" value="1"/>
</dbReference>
<keyword evidence="6" id="KW-0999">Mitochondrion inner membrane</keyword>
<evidence type="ECO:0000256" key="1">
    <source>
        <dbReference type="ARBA" id="ARBA00004434"/>
    </source>
</evidence>
<feature type="domain" description="Peptidase S26" evidence="12">
    <location>
        <begin position="26"/>
        <end position="118"/>
    </location>
</feature>
<sequence>FEVRGDAASLLIGNMGAWDFLWMFSKQTLTGLFIGLTISDKYASFVAIEGGSMQPTLNPGSRNLFGSLEGDFVLLEKLCLRKYKFSRGDVVIFRSPYERNERFVKRLIALQGDWVIVPGKNDIVKIPKGHCWVEGDNEVPSFDSRLFGP</sequence>
<feature type="non-terminal residue" evidence="13">
    <location>
        <position position="1"/>
    </location>
</feature>
<keyword evidence="14" id="KW-1185">Reference proteome</keyword>
<evidence type="ECO:0000256" key="2">
    <source>
        <dbReference type="ARBA" id="ARBA00007066"/>
    </source>
</evidence>
<dbReference type="Pfam" id="PF10502">
    <property type="entry name" value="Peptidase_S26"/>
    <property type="match status" value="1"/>
</dbReference>
<feature type="non-terminal residue" evidence="13">
    <location>
        <position position="149"/>
    </location>
</feature>
<dbReference type="NCBIfam" id="TIGR02227">
    <property type="entry name" value="sigpep_I_bact"/>
    <property type="match status" value="1"/>
</dbReference>
<evidence type="ECO:0000256" key="4">
    <source>
        <dbReference type="ARBA" id="ARBA00022670"/>
    </source>
</evidence>
<dbReference type="InterPro" id="IPR019756">
    <property type="entry name" value="Pept_S26A_signal_pept_1_Ser-AS"/>
</dbReference>
<dbReference type="CDD" id="cd06530">
    <property type="entry name" value="S26_SPase_I"/>
    <property type="match status" value="1"/>
</dbReference>
<keyword evidence="8" id="KW-1133">Transmembrane helix</keyword>
<dbReference type="GO" id="GO:0006627">
    <property type="term" value="P:protein processing involved in protein targeting to mitochondrion"/>
    <property type="evidence" value="ECO:0007669"/>
    <property type="project" value="InterPro"/>
</dbReference>
<keyword evidence="5" id="KW-0812">Transmembrane</keyword>
<keyword evidence="4" id="KW-0645">Protease</keyword>
<evidence type="ECO:0000313" key="14">
    <source>
        <dbReference type="Proteomes" id="UP000824469"/>
    </source>
</evidence>
<dbReference type="PANTHER" id="PTHR46041">
    <property type="entry name" value="MITOCHONDRIAL INNER MEMBRANE PROTEASE SUBUNIT 2"/>
    <property type="match status" value="1"/>
</dbReference>
<dbReference type="EMBL" id="JAHRHJ020000001">
    <property type="protein sequence ID" value="KAH9329997.1"/>
    <property type="molecule type" value="Genomic_DNA"/>
</dbReference>
<comment type="similarity">
    <text evidence="2">Belongs to the peptidase S26 family. IMP2 subfamily.</text>
</comment>
<feature type="active site" evidence="11">
    <location>
        <position position="105"/>
    </location>
</feature>